<accession>A0A813AGS0</accession>
<reference evidence="2" key="1">
    <citation type="submission" date="2021-02" db="EMBL/GenBank/DDBJ databases">
        <authorList>
            <person name="Dougan E. K."/>
            <person name="Rhodes N."/>
            <person name="Thang M."/>
            <person name="Chan C."/>
        </authorList>
    </citation>
    <scope>NUCLEOTIDE SEQUENCE</scope>
</reference>
<evidence type="ECO:0000313" key="2">
    <source>
        <dbReference type="EMBL" id="CAE7867557.1"/>
    </source>
</evidence>
<keyword evidence="3" id="KW-1185">Reference proteome</keyword>
<name>A0A813AGS0_9DINO</name>
<dbReference type="OrthoDB" id="408302at2759"/>
<evidence type="ECO:0000313" key="3">
    <source>
        <dbReference type="Proteomes" id="UP000601435"/>
    </source>
</evidence>
<gene>
    <name evidence="2" type="ORF">SNEC2469_LOCUS27850</name>
</gene>
<feature type="transmembrane region" description="Helical" evidence="1">
    <location>
        <begin position="127"/>
        <end position="148"/>
    </location>
</feature>
<dbReference type="Proteomes" id="UP000601435">
    <property type="component" value="Unassembled WGS sequence"/>
</dbReference>
<keyword evidence="1" id="KW-0812">Transmembrane</keyword>
<protein>
    <submittedName>
        <fullName evidence="2">Uncharacterized protein</fullName>
    </submittedName>
</protein>
<comment type="caution">
    <text evidence="2">The sequence shown here is derived from an EMBL/GenBank/DDBJ whole genome shotgun (WGS) entry which is preliminary data.</text>
</comment>
<dbReference type="AlphaFoldDB" id="A0A813AGS0"/>
<sequence>MAGVSVSEALLRAGASQTHVEDATEDLQMQPLVPAPAPDPQKWLSTALWQLPYASALSQGQLKKMKRVCSLSESDFDSLCDIVKRGSRFPGCLFGAMIACLFILLLSMIVFFLSGRAFEKNPDPPPYYIVGQESLLVCFCLAAVYMCALPRANRQITRDLNQHFRGHASSLSFHLVVRQRTLYCLETAWGLVVGYETRTDGSA</sequence>
<organism evidence="2 3">
    <name type="scientific">Symbiodinium necroappetens</name>
    <dbReference type="NCBI Taxonomy" id="1628268"/>
    <lineage>
        <taxon>Eukaryota</taxon>
        <taxon>Sar</taxon>
        <taxon>Alveolata</taxon>
        <taxon>Dinophyceae</taxon>
        <taxon>Suessiales</taxon>
        <taxon>Symbiodiniaceae</taxon>
        <taxon>Symbiodinium</taxon>
    </lineage>
</organism>
<feature type="transmembrane region" description="Helical" evidence="1">
    <location>
        <begin position="92"/>
        <end position="115"/>
    </location>
</feature>
<keyword evidence="1" id="KW-1133">Transmembrane helix</keyword>
<evidence type="ECO:0000256" key="1">
    <source>
        <dbReference type="SAM" id="Phobius"/>
    </source>
</evidence>
<keyword evidence="1" id="KW-0472">Membrane</keyword>
<proteinExistence type="predicted"/>
<dbReference type="EMBL" id="CAJNJA010059401">
    <property type="protein sequence ID" value="CAE7867557.1"/>
    <property type="molecule type" value="Genomic_DNA"/>
</dbReference>